<dbReference type="AlphaFoldDB" id="X8JUZ3"/>
<gene>
    <name evidence="1" type="ORF">RSOL_556640</name>
</gene>
<organism evidence="1 2">
    <name type="scientific">Rhizoctonia solani AG-3 Rhs1AP</name>
    <dbReference type="NCBI Taxonomy" id="1086054"/>
    <lineage>
        <taxon>Eukaryota</taxon>
        <taxon>Fungi</taxon>
        <taxon>Dikarya</taxon>
        <taxon>Basidiomycota</taxon>
        <taxon>Agaricomycotina</taxon>
        <taxon>Agaricomycetes</taxon>
        <taxon>Cantharellales</taxon>
        <taxon>Ceratobasidiaceae</taxon>
        <taxon>Rhizoctonia</taxon>
    </lineage>
</organism>
<dbReference type="Proteomes" id="UP000030108">
    <property type="component" value="Unassembled WGS sequence"/>
</dbReference>
<evidence type="ECO:0000313" key="2">
    <source>
        <dbReference type="Proteomes" id="UP000030108"/>
    </source>
</evidence>
<reference evidence="2" key="1">
    <citation type="journal article" date="2014" name="Genome Announc.">
        <title>Draft genome sequence of the plant-pathogenic soil fungus Rhizoctonia solani anastomosis group 3 strain Rhs1AP.</title>
        <authorList>
            <person name="Cubeta M.A."/>
            <person name="Thomas E."/>
            <person name="Dean R.A."/>
            <person name="Jabaji S."/>
            <person name="Neate S.M."/>
            <person name="Tavantzis S."/>
            <person name="Toda T."/>
            <person name="Vilgalys R."/>
            <person name="Bharathan N."/>
            <person name="Fedorova-Abrams N."/>
            <person name="Pakala S.B."/>
            <person name="Pakala S.M."/>
            <person name="Zafar N."/>
            <person name="Joardar V."/>
            <person name="Losada L."/>
            <person name="Nierman W.C."/>
        </authorList>
    </citation>
    <scope>NUCLEOTIDE SEQUENCE [LARGE SCALE GENOMIC DNA]</scope>
    <source>
        <strain evidence="2">AG-3</strain>
    </source>
</reference>
<dbReference type="EMBL" id="JATN01000247">
    <property type="protein sequence ID" value="EUC67559.1"/>
    <property type="molecule type" value="Genomic_DNA"/>
</dbReference>
<name>X8JUZ3_9AGAM</name>
<accession>X8JUZ3</accession>
<evidence type="ECO:0000313" key="1">
    <source>
        <dbReference type="EMBL" id="EUC67559.1"/>
    </source>
</evidence>
<proteinExistence type="predicted"/>
<dbReference type="OrthoDB" id="3260349at2759"/>
<sequence length="218" mass="23718">MDQTSLQATLDFIEHVPLDSHEDLGEIATTEASLNEDNIAGVSARILCALIDVPLVNQNDVLESLLFAQLAASARVSAFENPEQWYKEFSLLLSKLCWMNIDGPLEFHEASLPSTKVSVSQIVLDFLNAVEGMEAGARLVETMKKLPPNDRLPKIFNSSGARGSTSIFQLSTVKPVGRNVALVSGAFHANSNKSVDQVLFAELSNGNSHFFQGHFSSI</sequence>
<protein>
    <submittedName>
        <fullName evidence="1">Uncharacterized protein</fullName>
    </submittedName>
</protein>
<feature type="non-terminal residue" evidence="1">
    <location>
        <position position="218"/>
    </location>
</feature>
<comment type="caution">
    <text evidence="1">The sequence shown here is derived from an EMBL/GenBank/DDBJ whole genome shotgun (WGS) entry which is preliminary data.</text>
</comment>